<evidence type="ECO:0000313" key="2">
    <source>
        <dbReference type="EMBL" id="PWZ03853.1"/>
    </source>
</evidence>
<dbReference type="Proteomes" id="UP000246740">
    <property type="component" value="Unassembled WGS sequence"/>
</dbReference>
<evidence type="ECO:0000313" key="3">
    <source>
        <dbReference type="Proteomes" id="UP000246740"/>
    </source>
</evidence>
<dbReference type="SUPFAM" id="SSF51338">
    <property type="entry name" value="Composite domain of metallo-dependent hydrolases"/>
    <property type="match status" value="1"/>
</dbReference>
<keyword evidence="3" id="KW-1185">Reference proteome</keyword>
<name>A0A317Y195_9BASI</name>
<dbReference type="InterPro" id="IPR032466">
    <property type="entry name" value="Metal_Hydrolase"/>
</dbReference>
<dbReference type="InterPro" id="IPR013108">
    <property type="entry name" value="Amidohydro_3"/>
</dbReference>
<dbReference type="InterPro" id="IPR011059">
    <property type="entry name" value="Metal-dep_hydrolase_composite"/>
</dbReference>
<dbReference type="EMBL" id="KZ819188">
    <property type="protein sequence ID" value="PWZ03853.1"/>
    <property type="molecule type" value="Genomic_DNA"/>
</dbReference>
<feature type="domain" description="Amidohydrolase 3" evidence="1">
    <location>
        <begin position="71"/>
        <end position="572"/>
    </location>
</feature>
<dbReference type="AlphaFoldDB" id="A0A317Y195"/>
<proteinExistence type="predicted"/>
<dbReference type="STRING" id="1882483.A0A317Y195"/>
<dbReference type="GO" id="GO:0016810">
    <property type="term" value="F:hydrolase activity, acting on carbon-nitrogen (but not peptide) bonds"/>
    <property type="evidence" value="ECO:0007669"/>
    <property type="project" value="InterPro"/>
</dbReference>
<dbReference type="Gene3D" id="2.30.40.10">
    <property type="entry name" value="Urease, subunit C, domain 1"/>
    <property type="match status" value="1"/>
</dbReference>
<dbReference type="CDD" id="cd01300">
    <property type="entry name" value="YtcJ_like"/>
    <property type="match status" value="1"/>
</dbReference>
<protein>
    <recommendedName>
        <fullName evidence="1">Amidohydrolase 3 domain-containing protein</fullName>
    </recommendedName>
</protein>
<evidence type="ECO:0000259" key="1">
    <source>
        <dbReference type="Pfam" id="PF07969"/>
    </source>
</evidence>
<dbReference type="OrthoDB" id="3501663at2759"/>
<dbReference type="Gene3D" id="3.10.310.70">
    <property type="match status" value="1"/>
</dbReference>
<gene>
    <name evidence="2" type="ORF">BCV70DRAFT_24387</name>
</gene>
<dbReference type="SUPFAM" id="SSF51556">
    <property type="entry name" value="Metallo-dependent hydrolases"/>
    <property type="match status" value="1"/>
</dbReference>
<dbReference type="Gene3D" id="3.20.20.140">
    <property type="entry name" value="Metal-dependent hydrolases"/>
    <property type="match status" value="1"/>
</dbReference>
<sequence>MPSILFRNGLIFRAQASELTPEALDTSRHNYADASAVQGRFADCMLVEDGKLVNAGLETSVSAEKAVQGAEVVDLGGKLVVPGFIDGHSHVLMFGQSLDKVDLTSCTNLEDIQHKIRQAATDKPDAPRILASGWLQDMTDNLALSKWIDDVVPHKPVYIEAKDLHSHWCNTKALQELGITNATPDPEGGEILRDESGNATGLLAEMANINIVWPSLAKLASEAEQEDSFSRACDAYLQSGYTGVVEMALDELALACILRVKEKRGGSLPIRLAAHWLIRPMGSDEKNIAQVKVAQELMSKHNDEFFRVVGIKLVCDGVIDGCTAALKEPYFNGTNADPIWPYDVLVPVVQYADSVGLQVALHAIGDQAVHNAVEAIASLGARLESQGLSVRSRRHRIEHLELTDAKDIEKLGRLGITASIQPVHSDPAILRGWCKMLGDPFNEGRCSRAFAYREFFESGAPIALGSDAPTALHWVLPNLYNAVTRRSARQPSSEERTTPKFALPLAVALAAASYGAAYSCKADGWSGTLEAGKSADFVVIDTDLFSQHADSGDGEKTLLKAKILQTWIQGRKMYDRDA</sequence>
<dbReference type="PANTHER" id="PTHR22642">
    <property type="entry name" value="IMIDAZOLONEPROPIONASE"/>
    <property type="match status" value="1"/>
</dbReference>
<dbReference type="Pfam" id="PF07969">
    <property type="entry name" value="Amidohydro_3"/>
    <property type="match status" value="1"/>
</dbReference>
<organism evidence="2 3">
    <name type="scientific">Testicularia cyperi</name>
    <dbReference type="NCBI Taxonomy" id="1882483"/>
    <lineage>
        <taxon>Eukaryota</taxon>
        <taxon>Fungi</taxon>
        <taxon>Dikarya</taxon>
        <taxon>Basidiomycota</taxon>
        <taxon>Ustilaginomycotina</taxon>
        <taxon>Ustilaginomycetes</taxon>
        <taxon>Ustilaginales</taxon>
        <taxon>Anthracoideaceae</taxon>
        <taxon>Testicularia</taxon>
    </lineage>
</organism>
<dbReference type="InterPro" id="IPR033932">
    <property type="entry name" value="YtcJ-like"/>
</dbReference>
<reference evidence="2 3" key="1">
    <citation type="journal article" date="2018" name="Mol. Biol. Evol.">
        <title>Broad Genomic Sampling Reveals a Smut Pathogenic Ancestry of the Fungal Clade Ustilaginomycotina.</title>
        <authorList>
            <person name="Kijpornyongpan T."/>
            <person name="Mondo S.J."/>
            <person name="Barry K."/>
            <person name="Sandor L."/>
            <person name="Lee J."/>
            <person name="Lipzen A."/>
            <person name="Pangilinan J."/>
            <person name="LaButti K."/>
            <person name="Hainaut M."/>
            <person name="Henrissat B."/>
            <person name="Grigoriev I.V."/>
            <person name="Spatafora J.W."/>
            <person name="Aime M.C."/>
        </authorList>
    </citation>
    <scope>NUCLEOTIDE SEQUENCE [LARGE SCALE GENOMIC DNA]</scope>
    <source>
        <strain evidence="2 3">MCA 3645</strain>
    </source>
</reference>
<dbReference type="InParanoid" id="A0A317Y195"/>
<dbReference type="PANTHER" id="PTHR22642:SF20">
    <property type="entry name" value="AMIDOHYDROLASE 3 DOMAIN-CONTAINING PROTEIN"/>
    <property type="match status" value="1"/>
</dbReference>
<accession>A0A317Y195</accession>